<comment type="caution">
    <text evidence="2">The sequence shown here is derived from an EMBL/GenBank/DDBJ whole genome shotgun (WGS) entry which is preliminary data.</text>
</comment>
<organism evidence="2">
    <name type="scientific">Citrobacter farmeri</name>
    <dbReference type="NCBI Taxonomy" id="67824"/>
    <lineage>
        <taxon>Bacteria</taxon>
        <taxon>Pseudomonadati</taxon>
        <taxon>Pseudomonadota</taxon>
        <taxon>Gammaproteobacteria</taxon>
        <taxon>Enterobacterales</taxon>
        <taxon>Enterobacteriaceae</taxon>
        <taxon>Citrobacter</taxon>
    </lineage>
</organism>
<feature type="region of interest" description="Disordered" evidence="1">
    <location>
        <begin position="70"/>
        <end position="101"/>
    </location>
</feature>
<dbReference type="OrthoDB" id="6539751at2"/>
<proteinExistence type="predicted"/>
<sequence>MMMNRSDIEQLTDELIGQAVLTLLKRKAAVNSMALVTQLRVMQETEMDARRREVFPLIIAYIEAVMADKSTSTPTSRHSGQMDTVRSLSGTTLKPGKGKIH</sequence>
<dbReference type="RefSeq" id="WP_052425383.1">
    <property type="nucleotide sequence ID" value="NZ_CABMNX010000001.1"/>
</dbReference>
<reference evidence="2" key="1">
    <citation type="journal article" date="2018" name="Genome Biol.">
        <title>SKESA: strategic k-mer extension for scrupulous assemblies.</title>
        <authorList>
            <person name="Souvorov A."/>
            <person name="Agarwala R."/>
            <person name="Lipman D.J."/>
        </authorList>
    </citation>
    <scope>NUCLEOTIDE SEQUENCE</scope>
    <source>
        <strain evidence="2">YDC697-2</strain>
    </source>
</reference>
<dbReference type="Proteomes" id="UP000864563">
    <property type="component" value="Unassembled WGS sequence"/>
</dbReference>
<accession>A0A8H9TUA0</accession>
<evidence type="ECO:0000256" key="1">
    <source>
        <dbReference type="SAM" id="MobiDB-lite"/>
    </source>
</evidence>
<dbReference type="EMBL" id="DACSDU010000002">
    <property type="protein sequence ID" value="HAT1584529.1"/>
    <property type="molecule type" value="Genomic_DNA"/>
</dbReference>
<dbReference type="GeneID" id="92973551"/>
<feature type="compositionally biased region" description="Polar residues" evidence="1">
    <location>
        <begin position="70"/>
        <end position="92"/>
    </location>
</feature>
<evidence type="ECO:0000313" key="2">
    <source>
        <dbReference type="EMBL" id="HAT1584529.1"/>
    </source>
</evidence>
<name>A0A8H9TUA0_9ENTR</name>
<dbReference type="AlphaFoldDB" id="A0A8H9TUA0"/>
<protein>
    <submittedName>
        <fullName evidence="2">Uncharacterized protein</fullName>
    </submittedName>
</protein>
<reference evidence="2" key="2">
    <citation type="submission" date="2020-11" db="EMBL/GenBank/DDBJ databases">
        <authorList>
            <consortium name="NCBI Pathogen Detection Project"/>
        </authorList>
    </citation>
    <scope>NUCLEOTIDE SEQUENCE</scope>
    <source>
        <strain evidence="2">YDC697-2</strain>
    </source>
</reference>
<gene>
    <name evidence="2" type="ORF">I8Y00_000834</name>
</gene>
<dbReference type="KEGG" id="cfar:CI104_11445"/>